<dbReference type="AlphaFoldDB" id="A0A0S6UBD3"/>
<dbReference type="SUPFAM" id="SSF54637">
    <property type="entry name" value="Thioesterase/thiol ester dehydrase-isomerase"/>
    <property type="match status" value="1"/>
</dbReference>
<evidence type="ECO:0000256" key="1">
    <source>
        <dbReference type="ARBA" id="ARBA00008324"/>
    </source>
</evidence>
<feature type="domain" description="Thioesterase" evidence="3">
    <location>
        <begin position="73"/>
        <end position="142"/>
    </location>
</feature>
<dbReference type="CDD" id="cd03443">
    <property type="entry name" value="PaaI_thioesterase"/>
    <property type="match status" value="1"/>
</dbReference>
<dbReference type="InterPro" id="IPR003736">
    <property type="entry name" value="PAAI_dom"/>
</dbReference>
<dbReference type="InterPro" id="IPR039298">
    <property type="entry name" value="ACOT13"/>
</dbReference>
<dbReference type="Gene3D" id="3.10.129.10">
    <property type="entry name" value="Hotdog Thioesterase"/>
    <property type="match status" value="1"/>
</dbReference>
<accession>A0A0S6UBD3</accession>
<protein>
    <recommendedName>
        <fullName evidence="3">Thioesterase domain-containing protein</fullName>
    </recommendedName>
</protein>
<proteinExistence type="inferred from homology"/>
<name>A0A0S6UBD3_NEOTH</name>
<gene>
    <name evidence="4" type="ORF">MTY_0270</name>
</gene>
<comment type="similarity">
    <text evidence="1">Belongs to the thioesterase PaaI family.</text>
</comment>
<dbReference type="PANTHER" id="PTHR21660:SF1">
    <property type="entry name" value="ACYL-COENZYME A THIOESTERASE 13"/>
    <property type="match status" value="1"/>
</dbReference>
<dbReference type="Pfam" id="PF03061">
    <property type="entry name" value="4HBT"/>
    <property type="match status" value="1"/>
</dbReference>
<dbReference type="GO" id="GO:0047617">
    <property type="term" value="F:fatty acyl-CoA hydrolase activity"/>
    <property type="evidence" value="ECO:0007669"/>
    <property type="project" value="InterPro"/>
</dbReference>
<organism evidence="4">
    <name type="scientific">Moorella thermoacetica Y72</name>
    <dbReference type="NCBI Taxonomy" id="1325331"/>
    <lineage>
        <taxon>Bacteria</taxon>
        <taxon>Bacillati</taxon>
        <taxon>Bacillota</taxon>
        <taxon>Clostridia</taxon>
        <taxon>Neomoorellales</taxon>
        <taxon>Neomoorellaceae</taxon>
        <taxon>Neomoorella</taxon>
    </lineage>
</organism>
<dbReference type="InterPro" id="IPR029069">
    <property type="entry name" value="HotDog_dom_sf"/>
</dbReference>
<dbReference type="InterPro" id="IPR006683">
    <property type="entry name" value="Thioestr_dom"/>
</dbReference>
<evidence type="ECO:0000313" key="4">
    <source>
        <dbReference type="EMBL" id="GAF24942.1"/>
    </source>
</evidence>
<dbReference type="PANTHER" id="PTHR21660">
    <property type="entry name" value="THIOESTERASE SUPERFAMILY MEMBER-RELATED"/>
    <property type="match status" value="1"/>
</dbReference>
<dbReference type="NCBIfam" id="TIGR00369">
    <property type="entry name" value="unchar_dom_1"/>
    <property type="match status" value="1"/>
</dbReference>
<sequence>MPALEVNYNKRSGAMKGDFYRPAGDMELQKCLSLVLPENPLANLLGLKVVEFGPGRSVVQLKVLPKHLNPWKTLHGGVYAAMADLAMGTAVRTTGKQAVTLNLQVGYLRPVQPGQVVVCQGMVIHDGDQIVVTEAKMVVDERPVATAGGIFYVKQETGTSITGAFRGGEFKVSIE</sequence>
<keyword evidence="2" id="KW-0378">Hydrolase</keyword>
<dbReference type="Proteomes" id="UP000063718">
    <property type="component" value="Unassembled WGS sequence"/>
</dbReference>
<evidence type="ECO:0000256" key="2">
    <source>
        <dbReference type="ARBA" id="ARBA00022801"/>
    </source>
</evidence>
<dbReference type="EMBL" id="DF238840">
    <property type="protein sequence ID" value="GAF24942.1"/>
    <property type="molecule type" value="Genomic_DNA"/>
</dbReference>
<evidence type="ECO:0000259" key="3">
    <source>
        <dbReference type="Pfam" id="PF03061"/>
    </source>
</evidence>
<reference evidence="4" key="1">
    <citation type="journal article" date="2014" name="Gene">
        <title>Genome-guided analysis of transformation efficiency and carbon dioxide assimilation by Moorella thermoacetica Y72.</title>
        <authorList>
            <person name="Tsukahara K."/>
            <person name="Kita A."/>
            <person name="Nakashimada Y."/>
            <person name="Hoshino T."/>
            <person name="Murakami K."/>
        </authorList>
    </citation>
    <scope>NUCLEOTIDE SEQUENCE [LARGE SCALE GENOMIC DNA]</scope>
    <source>
        <strain evidence="4">Y72</strain>
    </source>
</reference>